<dbReference type="GO" id="GO:0005739">
    <property type="term" value="C:mitochondrion"/>
    <property type="evidence" value="ECO:0007669"/>
    <property type="project" value="TreeGrafter"/>
</dbReference>
<reference evidence="3" key="1">
    <citation type="submission" date="2023-06" db="EMBL/GenBank/DDBJ databases">
        <title>Genome-scale phylogeny and comparative genomics of the fungal order Sordariales.</title>
        <authorList>
            <consortium name="Lawrence Berkeley National Laboratory"/>
            <person name="Hensen N."/>
            <person name="Bonometti L."/>
            <person name="Westerberg I."/>
            <person name="Brannstrom I.O."/>
            <person name="Guillou S."/>
            <person name="Cros-Aarteil S."/>
            <person name="Calhoun S."/>
            <person name="Haridas S."/>
            <person name="Kuo A."/>
            <person name="Mondo S."/>
            <person name="Pangilinan J."/>
            <person name="Riley R."/>
            <person name="Labutti K."/>
            <person name="Andreopoulos B."/>
            <person name="Lipzen A."/>
            <person name="Chen C."/>
            <person name="Yanf M."/>
            <person name="Daum C."/>
            <person name="Ng V."/>
            <person name="Clum A."/>
            <person name="Steindorff A."/>
            <person name="Ohm R."/>
            <person name="Martin F."/>
            <person name="Silar P."/>
            <person name="Natvig D."/>
            <person name="Lalanne C."/>
            <person name="Gautier V."/>
            <person name="Ament-Velasquez S.L."/>
            <person name="Kruys A."/>
            <person name="Hutchinson M.I."/>
            <person name="Powell A.J."/>
            <person name="Barry K."/>
            <person name="Miller A.N."/>
            <person name="Grigoriev I.V."/>
            <person name="Debuchy R."/>
            <person name="Gladieux P."/>
            <person name="Thoren M.H."/>
            <person name="Johannesson H."/>
        </authorList>
    </citation>
    <scope>NUCLEOTIDE SEQUENCE</scope>
    <source>
        <strain evidence="3">CBS 307.81</strain>
    </source>
</reference>
<evidence type="ECO:0000256" key="1">
    <source>
        <dbReference type="ARBA" id="ARBA00023002"/>
    </source>
</evidence>
<name>A0AA40D4Y2_9PEZI</name>
<feature type="domain" description="FAD-binding PCMH-type" evidence="2">
    <location>
        <begin position="219"/>
        <end position="420"/>
    </location>
</feature>
<dbReference type="InterPro" id="IPR016166">
    <property type="entry name" value="FAD-bd_PCMH"/>
</dbReference>
<dbReference type="Gene3D" id="3.30.465.10">
    <property type="match status" value="1"/>
</dbReference>
<dbReference type="InterPro" id="IPR010031">
    <property type="entry name" value="FAD_lactone_oxidase-like"/>
</dbReference>
<dbReference type="PANTHER" id="PTHR43762:SF1">
    <property type="entry name" value="D-ARABINONO-1,4-LACTONE OXIDASE"/>
    <property type="match status" value="1"/>
</dbReference>
<dbReference type="InterPro" id="IPR007173">
    <property type="entry name" value="ALO_C"/>
</dbReference>
<evidence type="ECO:0000313" key="4">
    <source>
        <dbReference type="Proteomes" id="UP001174997"/>
    </source>
</evidence>
<evidence type="ECO:0000313" key="3">
    <source>
        <dbReference type="EMBL" id="KAK0660469.1"/>
    </source>
</evidence>
<evidence type="ECO:0000259" key="2">
    <source>
        <dbReference type="PROSITE" id="PS51387"/>
    </source>
</evidence>
<protein>
    <recommendedName>
        <fullName evidence="2">FAD-binding PCMH-type domain-containing protein</fullName>
    </recommendedName>
</protein>
<accession>A0AA40D4Y2</accession>
<proteinExistence type="predicted"/>
<dbReference type="GO" id="GO:0071949">
    <property type="term" value="F:FAD binding"/>
    <property type="evidence" value="ECO:0007669"/>
    <property type="project" value="InterPro"/>
</dbReference>
<dbReference type="Proteomes" id="UP001174997">
    <property type="component" value="Unassembled WGS sequence"/>
</dbReference>
<dbReference type="Gene3D" id="3.30.43.10">
    <property type="entry name" value="Uridine Diphospho-n-acetylenolpyruvylglucosamine Reductase, domain 2"/>
    <property type="match status" value="1"/>
</dbReference>
<dbReference type="InterPro" id="IPR016169">
    <property type="entry name" value="FAD-bd_PCMH_sub2"/>
</dbReference>
<dbReference type="PANTHER" id="PTHR43762">
    <property type="entry name" value="L-GULONOLACTONE OXIDASE"/>
    <property type="match status" value="1"/>
</dbReference>
<dbReference type="GO" id="GO:0003885">
    <property type="term" value="F:D-arabinono-1,4-lactone oxidase activity"/>
    <property type="evidence" value="ECO:0007669"/>
    <property type="project" value="InterPro"/>
</dbReference>
<organism evidence="3 4">
    <name type="scientific">Cercophora samala</name>
    <dbReference type="NCBI Taxonomy" id="330535"/>
    <lineage>
        <taxon>Eukaryota</taxon>
        <taxon>Fungi</taxon>
        <taxon>Dikarya</taxon>
        <taxon>Ascomycota</taxon>
        <taxon>Pezizomycotina</taxon>
        <taxon>Sordariomycetes</taxon>
        <taxon>Sordariomycetidae</taxon>
        <taxon>Sordariales</taxon>
        <taxon>Lasiosphaeriaceae</taxon>
        <taxon>Cercophora</taxon>
    </lineage>
</organism>
<dbReference type="InterPro" id="IPR016167">
    <property type="entry name" value="FAD-bd_PCMH_sub1"/>
</dbReference>
<dbReference type="GO" id="GO:0016020">
    <property type="term" value="C:membrane"/>
    <property type="evidence" value="ECO:0007669"/>
    <property type="project" value="InterPro"/>
</dbReference>
<dbReference type="PROSITE" id="PS51387">
    <property type="entry name" value="FAD_PCMH"/>
    <property type="match status" value="1"/>
</dbReference>
<dbReference type="SUPFAM" id="SSF56176">
    <property type="entry name" value="FAD-binding/transporter-associated domain-like"/>
    <property type="match status" value="1"/>
</dbReference>
<dbReference type="InterPro" id="IPR036318">
    <property type="entry name" value="FAD-bd_PCMH-like_sf"/>
</dbReference>
<sequence>MAHHSHHPSTSCWDHNVDERIGLIADGLSDNDDIRKKLPGLRTLLREYLSPDVSVESTDFHKRLLRVFRESEYDFAYQQCLDRLTSDERDRIEKFVADDKPLEDVSDGFDMCVSLGVREHLQHLTGVPFLQVSSTGVQALGFPPTNGTNGTNGVHLNGHSPTQVEVAGLSGSSSLDWLKHKDGLFHAFAHKLKDMLLDHEDEHKVIVYKDAPFQNWGLVVDYTPQYTCIPSSVAGVQRIVKYARDHDMSVRCAGFRHSWAPIFGRQGQITISLLSLAEATKIPNFTALSKVLPEWLLHKNELQTLEVVPGTPRVKGNVLVRIGASTTNEQLRRWCVKNNKYSYPLNVIMVEMTIGGTNAPICHGAGRRHQTLSDLVRKVEYVDCNGRLQTVDDPRLLRAAAGCFGLMGVVTHLTLEFEPMSYALMKPEKIPVLRAIPPPDDMADDEIPPALRLQNWTPEERAADIKRFEEVATNGFYTEWFWFPYSDLCWVNCWDTTADPAGTEDYPSNVQTFFMFISQFTMNVLQNATVLNELIKTLHLDEAAVTLISRAAMFALPAWDEPVKTYLPDALHFQRGIQNVRVLDVEVEIPLQPSETDPTKPDYAVVRRAWWDAILSCYAHSSKGCPQRMPLEMRIMGGSDIVMAPQKGNTLGTCAIEVLTLEAARDMWVPYAEEVIGKWLSYRDRQGKKINTRPHWAKQWDGINVDGRPWVEKMKAEDYRLEKEEFKGLLAEIGKKHGWSLRDLKKRFSNDFFDAFYFDNITL</sequence>
<comment type="caution">
    <text evidence="3">The sequence shown here is derived from an EMBL/GenBank/DDBJ whole genome shotgun (WGS) entry which is preliminary data.</text>
</comment>
<dbReference type="Gene3D" id="3.30.70.2520">
    <property type="match status" value="1"/>
</dbReference>
<keyword evidence="1" id="KW-0560">Oxidoreductase</keyword>
<gene>
    <name evidence="3" type="ORF">QBC41DRAFT_236614</name>
</gene>
<keyword evidence="4" id="KW-1185">Reference proteome</keyword>
<dbReference type="Pfam" id="PF04030">
    <property type="entry name" value="ALO"/>
    <property type="match status" value="1"/>
</dbReference>
<dbReference type="EMBL" id="JAULSY010000165">
    <property type="protein sequence ID" value="KAK0660469.1"/>
    <property type="molecule type" value="Genomic_DNA"/>
</dbReference>
<dbReference type="AlphaFoldDB" id="A0AA40D4Y2"/>